<evidence type="ECO:0000256" key="1">
    <source>
        <dbReference type="SAM" id="MobiDB-lite"/>
    </source>
</evidence>
<dbReference type="AlphaFoldDB" id="D8U0H4"/>
<accession>D8U0H4</accession>
<protein>
    <recommendedName>
        <fullName evidence="4">BZIP domain-containing protein</fullName>
    </recommendedName>
</protein>
<name>D8U0H4_VOLCA</name>
<dbReference type="InParanoid" id="D8U0H4"/>
<dbReference type="OrthoDB" id="548708at2759"/>
<dbReference type="RefSeq" id="XP_002952252.1">
    <property type="nucleotide sequence ID" value="XM_002952206.1"/>
</dbReference>
<evidence type="ECO:0000313" key="3">
    <source>
        <dbReference type="Proteomes" id="UP000001058"/>
    </source>
</evidence>
<sequence length="389" mass="42085">MYQNCPEVVEGRVADGPTSSGSGHTHAHKPQNDYQNAQKRFRARQKERMSCLEREVVGCRDEQLSLVQAFEERCRTAGPHVQSCFGSGGSNTVAEGSAAMQDSFRKMRKEQAGESSVSNPCGSISVCLGYLLQSPAVVPQYKAFLAEVSRHLLHCQHPCCDPTNPIVQQVTASVERMGHLLKHLVLLNSPLMKQLLLLNLENMQPAAPAESHWDAVVASLQLGAEQRADILAVLDLYYGLLDKPSAAAASTHHRSSTPSPAPAPALLAVGRQEFAAEMELTERLHSNLAKEHSAHTLLSCFFFGKVLAPPQFAKVAVYSYPFFPDCLAVASAVARSAGRVEGAPSPAAARTANTGISRLANLLFISAWWCSNFACLGSYHDGNLSRYGT</sequence>
<dbReference type="STRING" id="3068.D8U0H4"/>
<keyword evidence="3" id="KW-1185">Reference proteome</keyword>
<proteinExistence type="predicted"/>
<dbReference type="GeneID" id="9628502"/>
<feature type="region of interest" description="Disordered" evidence="1">
    <location>
        <begin position="11"/>
        <end position="40"/>
    </location>
</feature>
<organism evidence="3">
    <name type="scientific">Volvox carteri f. nagariensis</name>
    <dbReference type="NCBI Taxonomy" id="3068"/>
    <lineage>
        <taxon>Eukaryota</taxon>
        <taxon>Viridiplantae</taxon>
        <taxon>Chlorophyta</taxon>
        <taxon>core chlorophytes</taxon>
        <taxon>Chlorophyceae</taxon>
        <taxon>CS clade</taxon>
        <taxon>Chlamydomonadales</taxon>
        <taxon>Volvocaceae</taxon>
        <taxon>Volvox</taxon>
    </lineage>
</organism>
<dbReference type="Proteomes" id="UP000001058">
    <property type="component" value="Unassembled WGS sequence"/>
</dbReference>
<dbReference type="CDD" id="cd14688">
    <property type="entry name" value="bZIP_YAP"/>
    <property type="match status" value="1"/>
</dbReference>
<evidence type="ECO:0008006" key="4">
    <source>
        <dbReference type="Google" id="ProtNLM"/>
    </source>
</evidence>
<reference evidence="2 3" key="1">
    <citation type="journal article" date="2010" name="Science">
        <title>Genomic analysis of organismal complexity in the multicellular green alga Volvox carteri.</title>
        <authorList>
            <person name="Prochnik S.E."/>
            <person name="Umen J."/>
            <person name="Nedelcu A.M."/>
            <person name="Hallmann A."/>
            <person name="Miller S.M."/>
            <person name="Nishii I."/>
            <person name="Ferris P."/>
            <person name="Kuo A."/>
            <person name="Mitros T."/>
            <person name="Fritz-Laylin L.K."/>
            <person name="Hellsten U."/>
            <person name="Chapman J."/>
            <person name="Simakov O."/>
            <person name="Rensing S.A."/>
            <person name="Terry A."/>
            <person name="Pangilinan J."/>
            <person name="Kapitonov V."/>
            <person name="Jurka J."/>
            <person name="Salamov A."/>
            <person name="Shapiro H."/>
            <person name="Schmutz J."/>
            <person name="Grimwood J."/>
            <person name="Lindquist E."/>
            <person name="Lucas S."/>
            <person name="Grigoriev I.V."/>
            <person name="Schmitt R."/>
            <person name="Kirk D."/>
            <person name="Rokhsar D.S."/>
        </authorList>
    </citation>
    <scope>NUCLEOTIDE SEQUENCE [LARGE SCALE GENOMIC DNA]</scope>
    <source>
        <strain evidence="3">f. Nagariensis / Eve</strain>
    </source>
</reference>
<gene>
    <name evidence="2" type="ORF">VOLCADRAFT_92791</name>
</gene>
<dbReference type="KEGG" id="vcn:VOLCADRAFT_92791"/>
<dbReference type="EMBL" id="GL378349">
    <property type="protein sequence ID" value="EFJ46723.1"/>
    <property type="molecule type" value="Genomic_DNA"/>
</dbReference>
<evidence type="ECO:0000313" key="2">
    <source>
        <dbReference type="EMBL" id="EFJ46723.1"/>
    </source>
</evidence>